<proteinExistence type="predicted"/>
<gene>
    <name evidence="1" type="ORF">CUNI_LOCUS19685</name>
</gene>
<dbReference type="SUPFAM" id="SSF52949">
    <property type="entry name" value="Macro domain-like"/>
    <property type="match status" value="1"/>
</dbReference>
<dbReference type="OrthoDB" id="6082470at2759"/>
<dbReference type="AlphaFoldDB" id="A0A8S3ZWS9"/>
<evidence type="ECO:0000313" key="2">
    <source>
        <dbReference type="Proteomes" id="UP000678393"/>
    </source>
</evidence>
<protein>
    <recommendedName>
        <fullName evidence="3">Macro domain-containing protein</fullName>
    </recommendedName>
</protein>
<comment type="caution">
    <text evidence="1">The sequence shown here is derived from an EMBL/GenBank/DDBJ whole genome shotgun (WGS) entry which is preliminary data.</text>
</comment>
<accession>A0A8S3ZWS9</accession>
<dbReference type="InterPro" id="IPR043472">
    <property type="entry name" value="Macro_dom-like"/>
</dbReference>
<reference evidence="1" key="1">
    <citation type="submission" date="2021-04" db="EMBL/GenBank/DDBJ databases">
        <authorList>
            <consortium name="Molecular Ecology Group"/>
        </authorList>
    </citation>
    <scope>NUCLEOTIDE SEQUENCE</scope>
</reference>
<feature type="non-terminal residue" evidence="1">
    <location>
        <position position="158"/>
    </location>
</feature>
<evidence type="ECO:0000313" key="1">
    <source>
        <dbReference type="EMBL" id="CAG5134127.1"/>
    </source>
</evidence>
<dbReference type="EMBL" id="CAJHNH020006846">
    <property type="protein sequence ID" value="CAG5134127.1"/>
    <property type="molecule type" value="Genomic_DNA"/>
</dbReference>
<dbReference type="Gene3D" id="3.40.220.10">
    <property type="entry name" value="Leucine Aminopeptidase, subunit E, domain 1"/>
    <property type="match status" value="1"/>
</dbReference>
<feature type="non-terminal residue" evidence="1">
    <location>
        <position position="1"/>
    </location>
</feature>
<organism evidence="1 2">
    <name type="scientific">Candidula unifasciata</name>
    <dbReference type="NCBI Taxonomy" id="100452"/>
    <lineage>
        <taxon>Eukaryota</taxon>
        <taxon>Metazoa</taxon>
        <taxon>Spiralia</taxon>
        <taxon>Lophotrochozoa</taxon>
        <taxon>Mollusca</taxon>
        <taxon>Gastropoda</taxon>
        <taxon>Heterobranchia</taxon>
        <taxon>Euthyneura</taxon>
        <taxon>Panpulmonata</taxon>
        <taxon>Eupulmonata</taxon>
        <taxon>Stylommatophora</taxon>
        <taxon>Helicina</taxon>
        <taxon>Helicoidea</taxon>
        <taxon>Geomitridae</taxon>
        <taxon>Candidula</taxon>
    </lineage>
</organism>
<sequence length="158" mass="17540">ETNLQKIIREKYDGELLVGQAAIVPVGKENTDDLQDGPQAEERIPVKFLIYAPSMRSIGIITNTLNAYLAFKAVILAISKHNRTPDVNKIRQVLVPGFGTGPGGMPKDRCAWQMLQAYETHALGKHRLRLVPTCLANVVTDEFKMLQVTFLDVEVLPS</sequence>
<name>A0A8S3ZWS9_9EUPU</name>
<evidence type="ECO:0008006" key="3">
    <source>
        <dbReference type="Google" id="ProtNLM"/>
    </source>
</evidence>
<keyword evidence="2" id="KW-1185">Reference proteome</keyword>
<dbReference type="Proteomes" id="UP000678393">
    <property type="component" value="Unassembled WGS sequence"/>
</dbReference>